<comment type="similarity">
    <text evidence="1 8">Belongs to the CoaE family.</text>
</comment>
<keyword evidence="7 8" id="KW-0173">Coenzyme A biosynthesis</keyword>
<dbReference type="EC" id="2.7.1.24" evidence="8 9"/>
<comment type="pathway">
    <text evidence="8">Cofactor biosynthesis; coenzyme A biosynthesis; CoA from (R)-pantothenate: step 5/5.</text>
</comment>
<evidence type="ECO:0000256" key="5">
    <source>
        <dbReference type="ARBA" id="ARBA00022777"/>
    </source>
</evidence>
<dbReference type="HAMAP" id="MF_00376">
    <property type="entry name" value="Dephospho_CoA_kinase"/>
    <property type="match status" value="1"/>
</dbReference>
<evidence type="ECO:0000256" key="7">
    <source>
        <dbReference type="ARBA" id="ARBA00022993"/>
    </source>
</evidence>
<dbReference type="CDD" id="cd02022">
    <property type="entry name" value="DPCK"/>
    <property type="match status" value="1"/>
</dbReference>
<organism evidence="10 11">
    <name type="scientific">Macrococcus caseolyticus (strain JCSC5402)</name>
    <name type="common">Macrococcoides caseolyticum</name>
    <dbReference type="NCBI Taxonomy" id="458233"/>
    <lineage>
        <taxon>Bacteria</taxon>
        <taxon>Bacillati</taxon>
        <taxon>Bacillota</taxon>
        <taxon>Bacilli</taxon>
        <taxon>Bacillales</taxon>
        <taxon>Staphylococcaceae</taxon>
        <taxon>Macrococcoides</taxon>
    </lineage>
</organism>
<keyword evidence="4 8" id="KW-0547">Nucleotide-binding</keyword>
<evidence type="ECO:0000256" key="2">
    <source>
        <dbReference type="ARBA" id="ARBA00022490"/>
    </source>
</evidence>
<proteinExistence type="inferred from homology"/>
<dbReference type="STRING" id="458233.MCCL_1355"/>
<dbReference type="PROSITE" id="PS51219">
    <property type="entry name" value="DPCK"/>
    <property type="match status" value="1"/>
</dbReference>
<comment type="function">
    <text evidence="8">Catalyzes the phosphorylation of the 3'-hydroxyl group of dephosphocoenzyme A to form coenzyme A.</text>
</comment>
<dbReference type="Proteomes" id="UP000001383">
    <property type="component" value="Chromosome"/>
</dbReference>
<dbReference type="EMBL" id="AP009484">
    <property type="protein sequence ID" value="BAH18062.1"/>
    <property type="molecule type" value="Genomic_DNA"/>
</dbReference>
<keyword evidence="6 8" id="KW-0067">ATP-binding</keyword>
<name>B9E794_MACCJ</name>
<evidence type="ECO:0000256" key="1">
    <source>
        <dbReference type="ARBA" id="ARBA00009018"/>
    </source>
</evidence>
<comment type="subcellular location">
    <subcellularLocation>
        <location evidence="8">Cytoplasm</location>
    </subcellularLocation>
</comment>
<dbReference type="eggNOG" id="COG0237">
    <property type="taxonomic scope" value="Bacteria"/>
</dbReference>
<dbReference type="InterPro" id="IPR027417">
    <property type="entry name" value="P-loop_NTPase"/>
</dbReference>
<dbReference type="KEGG" id="mcl:MCCL_1355"/>
<dbReference type="GO" id="GO:0005737">
    <property type="term" value="C:cytoplasm"/>
    <property type="evidence" value="ECO:0007669"/>
    <property type="project" value="UniProtKB-SubCell"/>
</dbReference>
<evidence type="ECO:0000256" key="4">
    <source>
        <dbReference type="ARBA" id="ARBA00022741"/>
    </source>
</evidence>
<evidence type="ECO:0000256" key="9">
    <source>
        <dbReference type="NCBIfam" id="TIGR00152"/>
    </source>
</evidence>
<keyword evidence="5 8" id="KW-0418">Kinase</keyword>
<dbReference type="HOGENOM" id="CLU_057180_0_0_9"/>
<dbReference type="AlphaFoldDB" id="B9E794"/>
<evidence type="ECO:0000256" key="6">
    <source>
        <dbReference type="ARBA" id="ARBA00022840"/>
    </source>
</evidence>
<evidence type="ECO:0000256" key="3">
    <source>
        <dbReference type="ARBA" id="ARBA00022679"/>
    </source>
</evidence>
<dbReference type="FunFam" id="3.40.50.300:FF:000991">
    <property type="entry name" value="Dephospho-CoA kinase"/>
    <property type="match status" value="1"/>
</dbReference>
<dbReference type="Gene3D" id="3.40.50.300">
    <property type="entry name" value="P-loop containing nucleotide triphosphate hydrolases"/>
    <property type="match status" value="1"/>
</dbReference>
<gene>
    <name evidence="8" type="primary">coaE</name>
    <name evidence="10" type="ordered locus">MCCL_1355</name>
</gene>
<dbReference type="NCBIfam" id="TIGR00152">
    <property type="entry name" value="dephospho-CoA kinase"/>
    <property type="match status" value="1"/>
</dbReference>
<evidence type="ECO:0000313" key="10">
    <source>
        <dbReference type="EMBL" id="BAH18062.1"/>
    </source>
</evidence>
<accession>B9E794</accession>
<reference evidence="10 11" key="1">
    <citation type="journal article" date="2009" name="J. Bacteriol.">
        <title>Complete genome sequence of Macrococcus caseolyticus strain JCSCS5402, reflecting the ancestral genome of the human-pathogenic staphylococci.</title>
        <authorList>
            <person name="Baba T."/>
            <person name="Kuwahara-Arai K."/>
            <person name="Uchiyama I."/>
            <person name="Takeuchi F."/>
            <person name="Ito T."/>
            <person name="Hiramatsu K."/>
        </authorList>
    </citation>
    <scope>NUCLEOTIDE SEQUENCE [LARGE SCALE GENOMIC DNA]</scope>
    <source>
        <strain evidence="10 11">JCSC5402</strain>
    </source>
</reference>
<evidence type="ECO:0000313" key="11">
    <source>
        <dbReference type="Proteomes" id="UP000001383"/>
    </source>
</evidence>
<evidence type="ECO:0000256" key="8">
    <source>
        <dbReference type="HAMAP-Rule" id="MF_00376"/>
    </source>
</evidence>
<dbReference type="GO" id="GO:0004140">
    <property type="term" value="F:dephospho-CoA kinase activity"/>
    <property type="evidence" value="ECO:0007669"/>
    <property type="project" value="UniProtKB-UniRule"/>
</dbReference>
<sequence>MYTLSEIGGTMTVIGLTGGIASGKSTVANYLKENGFAVIDADIAARQAVEKGTEGLRKVAETFPGVLNEDGTLNRKALGTIIFNDKAQRDSLNEIVHPIVRRLMDEEKAAALSEGKVVVMDIPLLYENELEHTVDEVWVVYVSYDIQKMRLMKRNELSESEADARINSQMSMDEKRDKADIVIDNCHDLDSLYKHLEALIKDYK</sequence>
<keyword evidence="2 8" id="KW-0963">Cytoplasm</keyword>
<keyword evidence="3 8" id="KW-0808">Transferase</keyword>
<dbReference type="UniPathway" id="UPA00241">
    <property type="reaction ID" value="UER00356"/>
</dbReference>
<feature type="binding site" evidence="8">
    <location>
        <begin position="21"/>
        <end position="26"/>
    </location>
    <ligand>
        <name>ATP</name>
        <dbReference type="ChEBI" id="CHEBI:30616"/>
    </ligand>
</feature>
<dbReference type="PANTHER" id="PTHR10695">
    <property type="entry name" value="DEPHOSPHO-COA KINASE-RELATED"/>
    <property type="match status" value="1"/>
</dbReference>
<dbReference type="GO" id="GO:0005524">
    <property type="term" value="F:ATP binding"/>
    <property type="evidence" value="ECO:0007669"/>
    <property type="project" value="UniProtKB-UniRule"/>
</dbReference>
<dbReference type="PANTHER" id="PTHR10695:SF46">
    <property type="entry name" value="BIFUNCTIONAL COENZYME A SYNTHASE-RELATED"/>
    <property type="match status" value="1"/>
</dbReference>
<comment type="catalytic activity">
    <reaction evidence="8">
        <text>3'-dephospho-CoA + ATP = ADP + CoA + H(+)</text>
        <dbReference type="Rhea" id="RHEA:18245"/>
        <dbReference type="ChEBI" id="CHEBI:15378"/>
        <dbReference type="ChEBI" id="CHEBI:30616"/>
        <dbReference type="ChEBI" id="CHEBI:57287"/>
        <dbReference type="ChEBI" id="CHEBI:57328"/>
        <dbReference type="ChEBI" id="CHEBI:456216"/>
        <dbReference type="EC" id="2.7.1.24"/>
    </reaction>
</comment>
<dbReference type="Pfam" id="PF01121">
    <property type="entry name" value="CoaE"/>
    <property type="match status" value="1"/>
</dbReference>
<dbReference type="InterPro" id="IPR001977">
    <property type="entry name" value="Depp_CoAkinase"/>
</dbReference>
<dbReference type="SUPFAM" id="SSF52540">
    <property type="entry name" value="P-loop containing nucleoside triphosphate hydrolases"/>
    <property type="match status" value="1"/>
</dbReference>
<protein>
    <recommendedName>
        <fullName evidence="8 9">Dephospho-CoA kinase</fullName>
        <ecNumber evidence="8 9">2.7.1.24</ecNumber>
    </recommendedName>
    <alternativeName>
        <fullName evidence="8">Dephosphocoenzyme A kinase</fullName>
    </alternativeName>
</protein>
<dbReference type="GO" id="GO:0015937">
    <property type="term" value="P:coenzyme A biosynthetic process"/>
    <property type="evidence" value="ECO:0007669"/>
    <property type="project" value="UniProtKB-UniRule"/>
</dbReference>